<dbReference type="EMBL" id="BDGG01000008">
    <property type="protein sequence ID" value="GAV02715.1"/>
    <property type="molecule type" value="Genomic_DNA"/>
</dbReference>
<dbReference type="Proteomes" id="UP000186922">
    <property type="component" value="Unassembled WGS sequence"/>
</dbReference>
<feature type="signal peptide" evidence="2">
    <location>
        <begin position="1"/>
        <end position="19"/>
    </location>
</feature>
<feature type="chain" id="PRO_5008898593" evidence="2">
    <location>
        <begin position="20"/>
        <end position="129"/>
    </location>
</feature>
<name>A0A1D1VM87_RAMVA</name>
<keyword evidence="4" id="KW-1185">Reference proteome</keyword>
<accession>A0A1D1VM87</accession>
<feature type="compositionally biased region" description="Acidic residues" evidence="1">
    <location>
        <begin position="34"/>
        <end position="44"/>
    </location>
</feature>
<evidence type="ECO:0000313" key="3">
    <source>
        <dbReference type="EMBL" id="GAV02715.1"/>
    </source>
</evidence>
<evidence type="ECO:0000256" key="2">
    <source>
        <dbReference type="SAM" id="SignalP"/>
    </source>
</evidence>
<keyword evidence="2" id="KW-0732">Signal</keyword>
<proteinExistence type="predicted"/>
<gene>
    <name evidence="3" type="primary">RvY_13245-1</name>
    <name evidence="3" type="synonym">RvY_13245.1</name>
    <name evidence="3" type="ORF">RvY_13245</name>
</gene>
<feature type="region of interest" description="Disordered" evidence="1">
    <location>
        <begin position="25"/>
        <end position="44"/>
    </location>
</feature>
<reference evidence="3 4" key="1">
    <citation type="journal article" date="2016" name="Nat. Commun.">
        <title>Extremotolerant tardigrade genome and improved radiotolerance of human cultured cells by tardigrade-unique protein.</title>
        <authorList>
            <person name="Hashimoto T."/>
            <person name="Horikawa D.D."/>
            <person name="Saito Y."/>
            <person name="Kuwahara H."/>
            <person name="Kozuka-Hata H."/>
            <person name="Shin-I T."/>
            <person name="Minakuchi Y."/>
            <person name="Ohishi K."/>
            <person name="Motoyama A."/>
            <person name="Aizu T."/>
            <person name="Enomoto A."/>
            <person name="Kondo K."/>
            <person name="Tanaka S."/>
            <person name="Hara Y."/>
            <person name="Koshikawa S."/>
            <person name="Sagara H."/>
            <person name="Miura T."/>
            <person name="Yokobori S."/>
            <person name="Miyagawa K."/>
            <person name="Suzuki Y."/>
            <person name="Kubo T."/>
            <person name="Oyama M."/>
            <person name="Kohara Y."/>
            <person name="Fujiyama A."/>
            <person name="Arakawa K."/>
            <person name="Katayama T."/>
            <person name="Toyoda A."/>
            <person name="Kunieda T."/>
        </authorList>
    </citation>
    <scope>NUCLEOTIDE SEQUENCE [LARGE SCALE GENOMIC DNA]</scope>
    <source>
        <strain evidence="3 4">YOKOZUNA-1</strain>
    </source>
</reference>
<protein>
    <submittedName>
        <fullName evidence="3">Uncharacterized protein</fullName>
    </submittedName>
</protein>
<organism evidence="3 4">
    <name type="scientific">Ramazzottius varieornatus</name>
    <name type="common">Water bear</name>
    <name type="synonym">Tardigrade</name>
    <dbReference type="NCBI Taxonomy" id="947166"/>
    <lineage>
        <taxon>Eukaryota</taxon>
        <taxon>Metazoa</taxon>
        <taxon>Ecdysozoa</taxon>
        <taxon>Tardigrada</taxon>
        <taxon>Eutardigrada</taxon>
        <taxon>Parachela</taxon>
        <taxon>Hypsibioidea</taxon>
        <taxon>Ramazzottiidae</taxon>
        <taxon>Ramazzottius</taxon>
    </lineage>
</organism>
<sequence length="129" mass="14833">MNSFLDGFILLNVIPVVLSANKEAQDYGDHDDHDDHDDDEATTEDDEYFRLLRAQLIQDLLNQLSTYNDRNPPANESTSWKQWITDWEDGLVLGYVLVMDPPTHRLRCFALGVDACMFGCVRFLKDPPE</sequence>
<dbReference type="AlphaFoldDB" id="A0A1D1VM87"/>
<evidence type="ECO:0000256" key="1">
    <source>
        <dbReference type="SAM" id="MobiDB-lite"/>
    </source>
</evidence>
<evidence type="ECO:0000313" key="4">
    <source>
        <dbReference type="Proteomes" id="UP000186922"/>
    </source>
</evidence>
<comment type="caution">
    <text evidence="3">The sequence shown here is derived from an EMBL/GenBank/DDBJ whole genome shotgun (WGS) entry which is preliminary data.</text>
</comment>